<gene>
    <name evidence="1" type="ORF">B0T14DRAFT_123463</name>
</gene>
<evidence type="ECO:0000313" key="2">
    <source>
        <dbReference type="Proteomes" id="UP001175000"/>
    </source>
</evidence>
<accession>A0AA40C6I0</accession>
<organism evidence="1 2">
    <name type="scientific">Immersiella caudata</name>
    <dbReference type="NCBI Taxonomy" id="314043"/>
    <lineage>
        <taxon>Eukaryota</taxon>
        <taxon>Fungi</taxon>
        <taxon>Dikarya</taxon>
        <taxon>Ascomycota</taxon>
        <taxon>Pezizomycotina</taxon>
        <taxon>Sordariomycetes</taxon>
        <taxon>Sordariomycetidae</taxon>
        <taxon>Sordariales</taxon>
        <taxon>Lasiosphaeriaceae</taxon>
        <taxon>Immersiella</taxon>
    </lineage>
</organism>
<sequence length="217" mass="23323">MCAAGPFGRRRLHFDPATNAVSTPRVKRDLVSQGVVQTPPGVTANVDRCVPPVPPSLMRTPLASRLSWCLPFHGVLPPLTLSYDGPPSLSLRPSGNRRFHRASYLLRTRHPQRQQRWHPHCLCNGQPTQFTQGYLLDGRNAGLRCVRSLLGPGRSSSCIPLPSRHGTVATVATIGHAASGPIRLPTIPALRVPATASPTSPNSCSLPAHSTGCQVHV</sequence>
<dbReference type="Proteomes" id="UP001175000">
    <property type="component" value="Unassembled WGS sequence"/>
</dbReference>
<evidence type="ECO:0000313" key="1">
    <source>
        <dbReference type="EMBL" id="KAK0626962.1"/>
    </source>
</evidence>
<comment type="caution">
    <text evidence="1">The sequence shown here is derived from an EMBL/GenBank/DDBJ whole genome shotgun (WGS) entry which is preliminary data.</text>
</comment>
<keyword evidence="2" id="KW-1185">Reference proteome</keyword>
<reference evidence="1" key="1">
    <citation type="submission" date="2023-06" db="EMBL/GenBank/DDBJ databases">
        <title>Genome-scale phylogeny and comparative genomics of the fungal order Sordariales.</title>
        <authorList>
            <consortium name="Lawrence Berkeley National Laboratory"/>
            <person name="Hensen N."/>
            <person name="Bonometti L."/>
            <person name="Westerberg I."/>
            <person name="Brannstrom I.O."/>
            <person name="Guillou S."/>
            <person name="Cros-Aarteil S."/>
            <person name="Calhoun S."/>
            <person name="Haridas S."/>
            <person name="Kuo A."/>
            <person name="Mondo S."/>
            <person name="Pangilinan J."/>
            <person name="Riley R."/>
            <person name="Labutti K."/>
            <person name="Andreopoulos B."/>
            <person name="Lipzen A."/>
            <person name="Chen C."/>
            <person name="Yanf M."/>
            <person name="Daum C."/>
            <person name="Ng V."/>
            <person name="Clum A."/>
            <person name="Steindorff A."/>
            <person name="Ohm R."/>
            <person name="Martin F."/>
            <person name="Silar P."/>
            <person name="Natvig D."/>
            <person name="Lalanne C."/>
            <person name="Gautier V."/>
            <person name="Ament-Velasquez S.L."/>
            <person name="Kruys A."/>
            <person name="Hutchinson M.I."/>
            <person name="Powell A.J."/>
            <person name="Barry K."/>
            <person name="Miller A.N."/>
            <person name="Grigoriev I.V."/>
            <person name="Debuchy R."/>
            <person name="Gladieux P."/>
            <person name="Thoren M.H."/>
            <person name="Johannesson H."/>
        </authorList>
    </citation>
    <scope>NUCLEOTIDE SEQUENCE</scope>
    <source>
        <strain evidence="1">CBS 606.72</strain>
    </source>
</reference>
<proteinExistence type="predicted"/>
<protein>
    <submittedName>
        <fullName evidence="1">Uncharacterized protein</fullName>
    </submittedName>
</protein>
<name>A0AA40C6I0_9PEZI</name>
<dbReference type="EMBL" id="JAULSU010000002">
    <property type="protein sequence ID" value="KAK0626962.1"/>
    <property type="molecule type" value="Genomic_DNA"/>
</dbReference>
<dbReference type="AlphaFoldDB" id="A0AA40C6I0"/>